<dbReference type="InterPro" id="IPR007050">
    <property type="entry name" value="HTH_bacterioopsin"/>
</dbReference>
<evidence type="ECO:0000313" key="5">
    <source>
        <dbReference type="EMBL" id="MDS0300195.1"/>
    </source>
</evidence>
<evidence type="ECO:0000313" key="6">
    <source>
        <dbReference type="Proteomes" id="UP001257060"/>
    </source>
</evidence>
<sequence length="214" mass="23506">MTAFLDFTIQSNEFTLGEILDVEAATQVELTQLVPVGESLAPYFWADTDDDDAVASEVLASPHVETVSKLDGATGRSLFHVRWKTHVDELFDTLQAHDLAVLRGVGSEGCWKFRLVAENRATFSEFQSACQEKGIRLTVNRLSNSAADNNPIYGVTAKQREALLHAYKSGYYDVNKPVQLGKLSNGLNISQQAFGSRLKRGTGNLIRNTIVVDG</sequence>
<dbReference type="Pfam" id="PF15915">
    <property type="entry name" value="BAT"/>
    <property type="match status" value="1"/>
</dbReference>
<dbReference type="EMBL" id="JAMQOP010000003">
    <property type="protein sequence ID" value="MDS0300195.1"/>
    <property type="molecule type" value="Genomic_DNA"/>
</dbReference>
<evidence type="ECO:0000256" key="1">
    <source>
        <dbReference type="ARBA" id="ARBA00023015"/>
    </source>
</evidence>
<comment type="caution">
    <text evidence="5">The sequence shown here is derived from an EMBL/GenBank/DDBJ whole genome shotgun (WGS) entry which is preliminary data.</text>
</comment>
<dbReference type="PANTHER" id="PTHR34236:SF1">
    <property type="entry name" value="DIMETHYL SULFOXIDE REDUCTASE TRANSCRIPTIONAL ACTIVATOR"/>
    <property type="match status" value="1"/>
</dbReference>
<gene>
    <name evidence="5" type="ORF">NDI76_15720</name>
</gene>
<protein>
    <submittedName>
        <fullName evidence="5">Helix-turn-helix domain-containing protein</fullName>
    </submittedName>
</protein>
<keyword evidence="6" id="KW-1185">Reference proteome</keyword>
<dbReference type="Pfam" id="PF04967">
    <property type="entry name" value="HTH_10"/>
    <property type="match status" value="1"/>
</dbReference>
<dbReference type="Proteomes" id="UP001257060">
    <property type="component" value="Unassembled WGS sequence"/>
</dbReference>
<feature type="domain" description="Bacterioopsin transcriptional activator GAF and HTH associated" evidence="4">
    <location>
        <begin position="5"/>
        <end position="140"/>
    </location>
</feature>
<dbReference type="RefSeq" id="WP_310925087.1">
    <property type="nucleotide sequence ID" value="NZ_JAMQOP010000003.1"/>
</dbReference>
<dbReference type="PANTHER" id="PTHR34236">
    <property type="entry name" value="DIMETHYL SULFOXIDE REDUCTASE TRANSCRIPTIONAL ACTIVATOR"/>
    <property type="match status" value="1"/>
</dbReference>
<keyword evidence="2" id="KW-0804">Transcription</keyword>
<name>A0ABU2GH98_9EURY</name>
<keyword evidence="1" id="KW-0805">Transcription regulation</keyword>
<evidence type="ECO:0000259" key="3">
    <source>
        <dbReference type="Pfam" id="PF04967"/>
    </source>
</evidence>
<dbReference type="InterPro" id="IPR031803">
    <property type="entry name" value="BAT_GAF/HTH-assoc"/>
</dbReference>
<accession>A0ABU2GH98</accession>
<evidence type="ECO:0000256" key="2">
    <source>
        <dbReference type="ARBA" id="ARBA00023163"/>
    </source>
</evidence>
<reference evidence="5 6" key="1">
    <citation type="submission" date="2022-06" db="EMBL/GenBank/DDBJ databases">
        <title>Halogeometricum sp. a new haloarchaeum isolate from saline soil.</title>
        <authorList>
            <person name="Strakova D."/>
            <person name="Galisteo C."/>
            <person name="Sanchez-Porro C."/>
            <person name="Ventosa A."/>
        </authorList>
    </citation>
    <scope>NUCLEOTIDE SEQUENCE [LARGE SCALE GENOMIC DNA]</scope>
    <source>
        <strain evidence="5 6">S1BR25-6</strain>
    </source>
</reference>
<evidence type="ECO:0000259" key="4">
    <source>
        <dbReference type="Pfam" id="PF15915"/>
    </source>
</evidence>
<proteinExistence type="predicted"/>
<organism evidence="5 6">
    <name type="scientific">Halogeometricum salsisoli</name>
    <dbReference type="NCBI Taxonomy" id="2950536"/>
    <lineage>
        <taxon>Archaea</taxon>
        <taxon>Methanobacteriati</taxon>
        <taxon>Methanobacteriota</taxon>
        <taxon>Stenosarchaea group</taxon>
        <taxon>Halobacteria</taxon>
        <taxon>Halobacteriales</taxon>
        <taxon>Haloferacaceae</taxon>
        <taxon>Halogeometricum</taxon>
    </lineage>
</organism>
<feature type="domain" description="HTH bat-type" evidence="3">
    <location>
        <begin position="156"/>
        <end position="206"/>
    </location>
</feature>